<evidence type="ECO:0000256" key="1">
    <source>
        <dbReference type="ARBA" id="ARBA00004123"/>
    </source>
</evidence>
<keyword evidence="5" id="KW-0131">Cell cycle</keyword>
<evidence type="ECO:0000313" key="9">
    <source>
        <dbReference type="RefSeq" id="XP_030388560.1"/>
    </source>
</evidence>
<dbReference type="GO" id="GO:0051726">
    <property type="term" value="P:regulation of cell cycle"/>
    <property type="evidence" value="ECO:0007669"/>
    <property type="project" value="InterPro"/>
</dbReference>
<protein>
    <submittedName>
        <fullName evidence="9">Cyclin-dependent kinase inhibitor 1</fullName>
    </submittedName>
</protein>
<feature type="domain" description="Cyclin-dependent kinase inhibitor" evidence="7">
    <location>
        <begin position="50"/>
        <end position="94"/>
    </location>
</feature>
<accession>A0A6J2UK46</accession>
<dbReference type="GO" id="GO:0004861">
    <property type="term" value="F:cyclin-dependent protein serine/threonine kinase inhibitor activity"/>
    <property type="evidence" value="ECO:0007669"/>
    <property type="project" value="InterPro"/>
</dbReference>
<feature type="compositionally biased region" description="Polar residues" evidence="6">
    <location>
        <begin position="138"/>
        <end position="151"/>
    </location>
</feature>
<dbReference type="PANTHER" id="PTHR10265:SF45">
    <property type="entry name" value="DACAPO"/>
    <property type="match status" value="1"/>
</dbReference>
<name>A0A6J2UK46_DROLE</name>
<dbReference type="RefSeq" id="XP_030388560.1">
    <property type="nucleotide sequence ID" value="XM_030532700.1"/>
</dbReference>
<dbReference type="InterPro" id="IPR044898">
    <property type="entry name" value="CDI_dom_sf"/>
</dbReference>
<proteinExistence type="inferred from homology"/>
<dbReference type="PANTHER" id="PTHR10265">
    <property type="entry name" value="CYCLIN-DEPENDENT KINASE INHIBITOR 1"/>
    <property type="match status" value="1"/>
</dbReference>
<dbReference type="InterPro" id="IPR003175">
    <property type="entry name" value="CDI_dom"/>
</dbReference>
<keyword evidence="4" id="KW-0539">Nucleus</keyword>
<dbReference type="Pfam" id="PF02234">
    <property type="entry name" value="CDI"/>
    <property type="match status" value="1"/>
</dbReference>
<organism evidence="8 9">
    <name type="scientific">Drosophila lebanonensis</name>
    <name type="common">Fruit fly</name>
    <name type="synonym">Scaptodrosophila lebanonensis</name>
    <dbReference type="NCBI Taxonomy" id="7225"/>
    <lineage>
        <taxon>Eukaryota</taxon>
        <taxon>Metazoa</taxon>
        <taxon>Ecdysozoa</taxon>
        <taxon>Arthropoda</taxon>
        <taxon>Hexapoda</taxon>
        <taxon>Insecta</taxon>
        <taxon>Pterygota</taxon>
        <taxon>Neoptera</taxon>
        <taxon>Endopterygota</taxon>
        <taxon>Diptera</taxon>
        <taxon>Brachycera</taxon>
        <taxon>Muscomorpha</taxon>
        <taxon>Ephydroidea</taxon>
        <taxon>Drosophilidae</taxon>
        <taxon>Scaptodrosophila</taxon>
    </lineage>
</organism>
<evidence type="ECO:0000259" key="7">
    <source>
        <dbReference type="Pfam" id="PF02234"/>
    </source>
</evidence>
<comment type="similarity">
    <text evidence="2">Belongs to the CDI family.</text>
</comment>
<feature type="compositionally biased region" description="Low complexity" evidence="6">
    <location>
        <begin position="215"/>
        <end position="228"/>
    </location>
</feature>
<dbReference type="OrthoDB" id="6373236at2759"/>
<keyword evidence="3 9" id="KW-0649">Protein kinase inhibitor</keyword>
<keyword evidence="8" id="KW-1185">Reference proteome</keyword>
<evidence type="ECO:0000256" key="3">
    <source>
        <dbReference type="ARBA" id="ARBA00023013"/>
    </source>
</evidence>
<gene>
    <name evidence="9" type="primary">LOC115634793</name>
</gene>
<evidence type="ECO:0000313" key="8">
    <source>
        <dbReference type="Proteomes" id="UP000504634"/>
    </source>
</evidence>
<dbReference type="GO" id="GO:0005634">
    <property type="term" value="C:nucleus"/>
    <property type="evidence" value="ECO:0007669"/>
    <property type="project" value="UniProtKB-SubCell"/>
</dbReference>
<dbReference type="Proteomes" id="UP000504634">
    <property type="component" value="Unplaced"/>
</dbReference>
<evidence type="ECO:0000256" key="6">
    <source>
        <dbReference type="SAM" id="MobiDB-lite"/>
    </source>
</evidence>
<feature type="region of interest" description="Disordered" evidence="6">
    <location>
        <begin position="198"/>
        <end position="243"/>
    </location>
</feature>
<feature type="compositionally biased region" description="Low complexity" evidence="6">
    <location>
        <begin position="163"/>
        <end position="181"/>
    </location>
</feature>
<dbReference type="Gene3D" id="4.10.365.10">
    <property type="entry name" value="p27"/>
    <property type="match status" value="1"/>
</dbReference>
<feature type="region of interest" description="Disordered" evidence="6">
    <location>
        <begin position="135"/>
        <end position="184"/>
    </location>
</feature>
<comment type="subcellular location">
    <subcellularLocation>
        <location evidence="1">Nucleus</location>
    </subcellularLocation>
</comment>
<evidence type="ECO:0000256" key="5">
    <source>
        <dbReference type="ARBA" id="ARBA00023306"/>
    </source>
</evidence>
<evidence type="ECO:0000256" key="4">
    <source>
        <dbReference type="ARBA" id="ARBA00023242"/>
    </source>
</evidence>
<reference evidence="9" key="1">
    <citation type="submission" date="2025-08" db="UniProtKB">
        <authorList>
            <consortium name="RefSeq"/>
        </authorList>
    </citation>
    <scope>IDENTIFICATION</scope>
    <source>
        <strain evidence="9">11010-0011.00</strain>
        <tissue evidence="9">Whole body</tissue>
    </source>
</reference>
<dbReference type="GeneID" id="115634793"/>
<sequence>MVSARVLNPVVLSEFCRMSPAINRNFPCRKLNRVKRDLFGTAHSNISSGDAAKNNRHFNAELERHQEQATQKWGFDFRSGCPLSVSSTFVWERVSSQESTIAPEMYTLTRAAHVRPEPSEASDLDLLLNERADREHVTNSSLESTTDNESGFDSLLMDFPMPSSNSASNGSSTSTGSLSCSPPKRQLKITEFMKERKRLAQAPKKISPAKRLRTSSGSSHSSSMVASSLNAFLGGQMKRRRNN</sequence>
<evidence type="ECO:0000256" key="2">
    <source>
        <dbReference type="ARBA" id="ARBA00006726"/>
    </source>
</evidence>
<dbReference type="AlphaFoldDB" id="A0A6J2UK46"/>
<dbReference type="CTD" id="1611"/>